<dbReference type="STRING" id="660122.C7ZAN8"/>
<dbReference type="GO" id="GO:0008270">
    <property type="term" value="F:zinc ion binding"/>
    <property type="evidence" value="ECO:0007669"/>
    <property type="project" value="InterPro"/>
</dbReference>
<dbReference type="Proteomes" id="UP000005206">
    <property type="component" value="Chromosome 6"/>
</dbReference>
<keyword evidence="3" id="KW-0479">Metal-binding</keyword>
<evidence type="ECO:0000256" key="5">
    <source>
        <dbReference type="ARBA" id="ARBA00023002"/>
    </source>
</evidence>
<dbReference type="RefSeq" id="XP_003045018.1">
    <property type="nucleotide sequence ID" value="XM_003044972.1"/>
</dbReference>
<dbReference type="HOGENOM" id="CLU_046582_0_0_1"/>
<organism evidence="7 8">
    <name type="scientific">Fusarium vanettenii (strain ATCC MYA-4622 / CBS 123669 / FGSC 9596 / NRRL 45880 / 77-13-4)</name>
    <name type="common">Fusarium solani subsp. pisi</name>
    <dbReference type="NCBI Taxonomy" id="660122"/>
    <lineage>
        <taxon>Eukaryota</taxon>
        <taxon>Fungi</taxon>
        <taxon>Dikarya</taxon>
        <taxon>Ascomycota</taxon>
        <taxon>Pezizomycotina</taxon>
        <taxon>Sordariomycetes</taxon>
        <taxon>Hypocreomycetidae</taxon>
        <taxon>Hypocreales</taxon>
        <taxon>Nectriaceae</taxon>
        <taxon>Fusarium</taxon>
        <taxon>Fusarium solani species complex</taxon>
        <taxon>Fusarium vanettenii</taxon>
    </lineage>
</organism>
<dbReference type="PIRSF" id="PIRSF006157">
    <property type="entry name" value="Doxgns_DODA"/>
    <property type="match status" value="1"/>
</dbReference>
<keyword evidence="8" id="KW-1185">Reference proteome</keyword>
<comment type="similarity">
    <text evidence="2">Belongs to the DODA-type extradiol aromatic ring-opening dioxygenase family.</text>
</comment>
<keyword evidence="5" id="KW-0560">Oxidoreductase</keyword>
<evidence type="ECO:0000259" key="6">
    <source>
        <dbReference type="Pfam" id="PF02900"/>
    </source>
</evidence>
<dbReference type="VEuPathDB" id="FungiDB:NECHADRAFT_28005"/>
<evidence type="ECO:0000256" key="1">
    <source>
        <dbReference type="ARBA" id="ARBA00001947"/>
    </source>
</evidence>
<reference evidence="7 8" key="1">
    <citation type="journal article" date="2009" name="PLoS Genet.">
        <title>The genome of Nectria haematococca: contribution of supernumerary chromosomes to gene expansion.</title>
        <authorList>
            <person name="Coleman J.J."/>
            <person name="Rounsley S.D."/>
            <person name="Rodriguez-Carres M."/>
            <person name="Kuo A."/>
            <person name="Wasmann C.C."/>
            <person name="Grimwood J."/>
            <person name="Schmutz J."/>
            <person name="Taga M."/>
            <person name="White G.J."/>
            <person name="Zhou S."/>
            <person name="Schwartz D.C."/>
            <person name="Freitag M."/>
            <person name="Ma L.J."/>
            <person name="Danchin E.G."/>
            <person name="Henrissat B."/>
            <person name="Coutinho P.M."/>
            <person name="Nelson D.R."/>
            <person name="Straney D."/>
            <person name="Napoli C.A."/>
            <person name="Barker B.M."/>
            <person name="Gribskov M."/>
            <person name="Rep M."/>
            <person name="Kroken S."/>
            <person name="Molnar I."/>
            <person name="Rensing C."/>
            <person name="Kennell J.C."/>
            <person name="Zamora J."/>
            <person name="Farman M.L."/>
            <person name="Selker E.U."/>
            <person name="Salamov A."/>
            <person name="Shapiro H."/>
            <person name="Pangilinan J."/>
            <person name="Lindquist E."/>
            <person name="Lamers C."/>
            <person name="Grigoriev I.V."/>
            <person name="Geiser D.M."/>
            <person name="Covert S.F."/>
            <person name="Temporini E."/>
            <person name="Vanetten H.D."/>
        </authorList>
    </citation>
    <scope>NUCLEOTIDE SEQUENCE [LARGE SCALE GENOMIC DNA]</scope>
    <source>
        <strain evidence="8">ATCC MYA-4622 / CBS 123669 / FGSC 9596 / NRRL 45880 / 77-13-4</strain>
    </source>
</reference>
<sequence>APALFISHGGGPFPVFLEDHESYRQMLRDQTHYFDNVRAIIVLTAHWETDQPHITGSDNPEIFYDYDLEGMRSKLPKEAFQIEYKGKGNSELASSIAERLRTAGFTPVVENRAWDHGVYVPLGTMFPDGNIPIVQMSILRGDSEQDVTEKNIRLGEALEEFRDQGFAVVGSGGSCHDFSVVGAAYFDPEDKLPWPPREIQLFEDFLRNGAQTKDKGQRLKFLRGWPEAPGRHLAHVPGSVEHLMPYIAVAASAGNDSGRRLGQWDFKGTPYGVYMW</sequence>
<dbReference type="CDD" id="cd07363">
    <property type="entry name" value="45_DOPA_Dioxygenase"/>
    <property type="match status" value="1"/>
</dbReference>
<dbReference type="KEGG" id="nhe:NECHADRAFT_28005"/>
<evidence type="ECO:0000313" key="7">
    <source>
        <dbReference type="EMBL" id="EEU39305.1"/>
    </source>
</evidence>
<feature type="non-terminal residue" evidence="7">
    <location>
        <position position="1"/>
    </location>
</feature>
<dbReference type="Gene3D" id="3.40.830.10">
    <property type="entry name" value="LigB-like"/>
    <property type="match status" value="1"/>
</dbReference>
<dbReference type="SUPFAM" id="SSF53213">
    <property type="entry name" value="LigB-like"/>
    <property type="match status" value="1"/>
</dbReference>
<comment type="cofactor">
    <cofactor evidence="1">
        <name>Zn(2+)</name>
        <dbReference type="ChEBI" id="CHEBI:29105"/>
    </cofactor>
</comment>
<name>C7ZAN8_FUSV7</name>
<dbReference type="Pfam" id="PF02900">
    <property type="entry name" value="LigB"/>
    <property type="match status" value="1"/>
</dbReference>
<dbReference type="GO" id="GO:0016702">
    <property type="term" value="F:oxidoreductase activity, acting on single donors with incorporation of molecular oxygen, incorporation of two atoms of oxygen"/>
    <property type="evidence" value="ECO:0007669"/>
    <property type="project" value="UniProtKB-ARBA"/>
</dbReference>
<gene>
    <name evidence="7" type="ORF">NECHADRAFT_28005</name>
</gene>
<feature type="non-terminal residue" evidence="7">
    <location>
        <position position="276"/>
    </location>
</feature>
<evidence type="ECO:0000256" key="4">
    <source>
        <dbReference type="ARBA" id="ARBA00022833"/>
    </source>
</evidence>
<dbReference type="InterPro" id="IPR004183">
    <property type="entry name" value="Xdiol_dOase_suB"/>
</dbReference>
<dbReference type="eggNOG" id="ENOG502QS66">
    <property type="taxonomic scope" value="Eukaryota"/>
</dbReference>
<accession>C7ZAN8</accession>
<dbReference type="PANTHER" id="PTHR30096">
    <property type="entry name" value="4,5-DOPA DIOXYGENASE EXTRADIOL-LIKE PROTEIN"/>
    <property type="match status" value="1"/>
</dbReference>
<dbReference type="InParanoid" id="C7ZAN8"/>
<feature type="domain" description="Extradiol ring-cleavage dioxygenase class III enzyme subunit B" evidence="6">
    <location>
        <begin position="18"/>
        <end position="188"/>
    </location>
</feature>
<evidence type="ECO:0000313" key="8">
    <source>
        <dbReference type="Proteomes" id="UP000005206"/>
    </source>
</evidence>
<dbReference type="AlphaFoldDB" id="C7ZAN8"/>
<evidence type="ECO:0000256" key="2">
    <source>
        <dbReference type="ARBA" id="ARBA00007581"/>
    </source>
</evidence>
<dbReference type="OrthoDB" id="7396853at2759"/>
<dbReference type="PANTHER" id="PTHR30096:SF0">
    <property type="entry name" value="4,5-DOPA DIOXYGENASE EXTRADIOL-LIKE PROTEIN"/>
    <property type="match status" value="1"/>
</dbReference>
<protein>
    <recommendedName>
        <fullName evidence="6">Extradiol ring-cleavage dioxygenase class III enzyme subunit B domain-containing protein</fullName>
    </recommendedName>
</protein>
<keyword evidence="4" id="KW-0862">Zinc</keyword>
<dbReference type="EMBL" id="GG698912">
    <property type="protein sequence ID" value="EEU39305.1"/>
    <property type="molecule type" value="Genomic_DNA"/>
</dbReference>
<dbReference type="InterPro" id="IPR014436">
    <property type="entry name" value="Extradiol_dOase_DODA"/>
</dbReference>
<evidence type="ECO:0000256" key="3">
    <source>
        <dbReference type="ARBA" id="ARBA00022723"/>
    </source>
</evidence>
<proteinExistence type="inferred from homology"/>
<dbReference type="GO" id="GO:0008198">
    <property type="term" value="F:ferrous iron binding"/>
    <property type="evidence" value="ECO:0007669"/>
    <property type="project" value="InterPro"/>
</dbReference>
<dbReference type="GeneID" id="9672380"/>
<dbReference type="OMA" id="HAVYVPM"/>